<sequence length="70" mass="7613">MKDTAVEVQDLKRACARPFSARFSLKDRRISAAFLSIAKGGGCYGKKIKKVFSFPNGGKYRARGGGQGTR</sequence>
<evidence type="ECO:0000313" key="2">
    <source>
        <dbReference type="Proteomes" id="UP000824204"/>
    </source>
</evidence>
<dbReference type="AlphaFoldDB" id="A0A9D1V7R2"/>
<feature type="non-terminal residue" evidence="1">
    <location>
        <position position="70"/>
    </location>
</feature>
<proteinExistence type="predicted"/>
<comment type="caution">
    <text evidence="1">The sequence shown here is derived from an EMBL/GenBank/DDBJ whole genome shotgun (WGS) entry which is preliminary data.</text>
</comment>
<gene>
    <name evidence="1" type="ORF">H9741_03845</name>
</gene>
<reference evidence="1" key="2">
    <citation type="submission" date="2021-04" db="EMBL/GenBank/DDBJ databases">
        <authorList>
            <person name="Gilroy R."/>
        </authorList>
    </citation>
    <scope>NUCLEOTIDE SEQUENCE</scope>
    <source>
        <strain evidence="1">811</strain>
    </source>
</reference>
<dbReference type="Proteomes" id="UP000824204">
    <property type="component" value="Unassembled WGS sequence"/>
</dbReference>
<name>A0A9D1V7R2_9FIRM</name>
<protein>
    <submittedName>
        <fullName evidence="1">Uncharacterized protein</fullName>
    </submittedName>
</protein>
<accession>A0A9D1V7R2</accession>
<organism evidence="1 2">
    <name type="scientific">Candidatus Borkfalkia faecipullorum</name>
    <dbReference type="NCBI Taxonomy" id="2838510"/>
    <lineage>
        <taxon>Bacteria</taxon>
        <taxon>Bacillati</taxon>
        <taxon>Bacillota</taxon>
        <taxon>Clostridia</taxon>
        <taxon>Christensenellales</taxon>
        <taxon>Christensenellaceae</taxon>
        <taxon>Candidatus Borkfalkia</taxon>
    </lineage>
</organism>
<reference evidence="1" key="1">
    <citation type="journal article" date="2021" name="PeerJ">
        <title>Extensive microbial diversity within the chicken gut microbiome revealed by metagenomics and culture.</title>
        <authorList>
            <person name="Gilroy R."/>
            <person name="Ravi A."/>
            <person name="Getino M."/>
            <person name="Pursley I."/>
            <person name="Horton D.L."/>
            <person name="Alikhan N.F."/>
            <person name="Baker D."/>
            <person name="Gharbi K."/>
            <person name="Hall N."/>
            <person name="Watson M."/>
            <person name="Adriaenssens E.M."/>
            <person name="Foster-Nyarko E."/>
            <person name="Jarju S."/>
            <person name="Secka A."/>
            <person name="Antonio M."/>
            <person name="Oren A."/>
            <person name="Chaudhuri R.R."/>
            <person name="La Ragione R."/>
            <person name="Hildebrand F."/>
            <person name="Pallen M.J."/>
        </authorList>
    </citation>
    <scope>NUCLEOTIDE SEQUENCE</scope>
    <source>
        <strain evidence="1">811</strain>
    </source>
</reference>
<evidence type="ECO:0000313" key="1">
    <source>
        <dbReference type="EMBL" id="HIX07579.1"/>
    </source>
</evidence>
<dbReference type="EMBL" id="DXFX01000051">
    <property type="protein sequence ID" value="HIX07579.1"/>
    <property type="molecule type" value="Genomic_DNA"/>
</dbReference>